<sequence>MQAGDIGDALSQLERGLYNKNNPAGYMLERVRRLIAAFESKLGEDAEIGMTVSAGSTIRLRSIGASDPDMLIFTGLDDHGAKACLLQHHSQLSLLLVAVPKIEDKPFRIGFV</sequence>
<gene>
    <name evidence="1" type="ORF">RPMA_09655</name>
</gene>
<proteinExistence type="predicted"/>
<organism evidence="1 2">
    <name type="scientific">Tardiphaga alba</name>
    <dbReference type="NCBI Taxonomy" id="340268"/>
    <lineage>
        <taxon>Bacteria</taxon>
        <taxon>Pseudomonadati</taxon>
        <taxon>Pseudomonadota</taxon>
        <taxon>Alphaproteobacteria</taxon>
        <taxon>Hyphomicrobiales</taxon>
        <taxon>Nitrobacteraceae</taxon>
        <taxon>Tardiphaga</taxon>
    </lineage>
</organism>
<name>A0ABX8A5V2_9BRAD</name>
<reference evidence="1 2" key="1">
    <citation type="submission" date="2019-02" db="EMBL/GenBank/DDBJ databases">
        <title>Emended description of the genus Rhodopseudomonas and description of Rhodopseudomonas albus sp. nov., a non-phototrophic, heavy-metal-tolerant bacterium isolated from garden soil.</title>
        <authorList>
            <person name="Bao Z."/>
            <person name="Cao W.W."/>
            <person name="Sato Y."/>
            <person name="Nishizawa T."/>
            <person name="Zhao J."/>
            <person name="Guo Y."/>
            <person name="Ohta H."/>
        </authorList>
    </citation>
    <scope>NUCLEOTIDE SEQUENCE [LARGE SCALE GENOMIC DNA]</scope>
    <source>
        <strain evidence="1 2">SK50-23</strain>
    </source>
</reference>
<dbReference type="Proteomes" id="UP000682843">
    <property type="component" value="Chromosome"/>
</dbReference>
<dbReference type="EMBL" id="CP036498">
    <property type="protein sequence ID" value="QUS39069.1"/>
    <property type="molecule type" value="Genomic_DNA"/>
</dbReference>
<keyword evidence="2" id="KW-1185">Reference proteome</keyword>
<protein>
    <submittedName>
        <fullName evidence="1">Uncharacterized protein</fullName>
    </submittedName>
</protein>
<accession>A0ABX8A5V2</accession>
<dbReference type="RefSeq" id="WP_211912613.1">
    <property type="nucleotide sequence ID" value="NZ_CP036498.1"/>
</dbReference>
<evidence type="ECO:0000313" key="2">
    <source>
        <dbReference type="Proteomes" id="UP000682843"/>
    </source>
</evidence>
<evidence type="ECO:0000313" key="1">
    <source>
        <dbReference type="EMBL" id="QUS39069.1"/>
    </source>
</evidence>